<organism evidence="1 2">
    <name type="scientific">Catharanthus roseus</name>
    <name type="common">Madagascar periwinkle</name>
    <name type="synonym">Vinca rosea</name>
    <dbReference type="NCBI Taxonomy" id="4058"/>
    <lineage>
        <taxon>Eukaryota</taxon>
        <taxon>Viridiplantae</taxon>
        <taxon>Streptophyta</taxon>
        <taxon>Embryophyta</taxon>
        <taxon>Tracheophyta</taxon>
        <taxon>Spermatophyta</taxon>
        <taxon>Magnoliopsida</taxon>
        <taxon>eudicotyledons</taxon>
        <taxon>Gunneridae</taxon>
        <taxon>Pentapetalae</taxon>
        <taxon>asterids</taxon>
        <taxon>lamiids</taxon>
        <taxon>Gentianales</taxon>
        <taxon>Apocynaceae</taxon>
        <taxon>Rauvolfioideae</taxon>
        <taxon>Vinceae</taxon>
        <taxon>Catharanthinae</taxon>
        <taxon>Catharanthus</taxon>
    </lineage>
</organism>
<name>A0ACC0A0D4_CATRO</name>
<evidence type="ECO:0000313" key="1">
    <source>
        <dbReference type="EMBL" id="KAI5653985.1"/>
    </source>
</evidence>
<dbReference type="Proteomes" id="UP001060085">
    <property type="component" value="Linkage Group LG07"/>
</dbReference>
<proteinExistence type="predicted"/>
<accession>A0ACC0A0D4</accession>
<gene>
    <name evidence="1" type="ORF">M9H77_31172</name>
</gene>
<keyword evidence="2" id="KW-1185">Reference proteome</keyword>
<protein>
    <submittedName>
        <fullName evidence="1">Uncharacterized protein</fullName>
    </submittedName>
</protein>
<sequence>MDSFRFVDESAESKLGLSFLEFPEKPLPPSPPCLEVFPSQVSSITKCTVETVNLDGLSLLKGRVSTQEVFALSDLDLVPGKYEGGLKLWEGSLDLVKALHTELQDGKLSITGKRVLELGCGHGLPGIFACLKGASVVHFQDFNSEVLQCLTIPNVNENMQKKSESSSTDATECNCEVETRFFAGDWNDMHRILPHVRGDECGSNREQELGQPEGYDIILMAETVYSISSLPVLYKLIKKCLSRPHGVVYMAAKKHYFGVGGGSRRFLSLMEKDGALAATPIVEVADGSSNVREVWKLHYK</sequence>
<evidence type="ECO:0000313" key="2">
    <source>
        <dbReference type="Proteomes" id="UP001060085"/>
    </source>
</evidence>
<dbReference type="EMBL" id="CM044707">
    <property type="protein sequence ID" value="KAI5653985.1"/>
    <property type="molecule type" value="Genomic_DNA"/>
</dbReference>
<comment type="caution">
    <text evidence="1">The sequence shown here is derived from an EMBL/GenBank/DDBJ whole genome shotgun (WGS) entry which is preliminary data.</text>
</comment>
<reference evidence="2" key="1">
    <citation type="journal article" date="2023" name="Nat. Plants">
        <title>Single-cell RNA sequencing provides a high-resolution roadmap for understanding the multicellular compartmentation of specialized metabolism.</title>
        <authorList>
            <person name="Sun S."/>
            <person name="Shen X."/>
            <person name="Li Y."/>
            <person name="Li Y."/>
            <person name="Wang S."/>
            <person name="Li R."/>
            <person name="Zhang H."/>
            <person name="Shen G."/>
            <person name="Guo B."/>
            <person name="Wei J."/>
            <person name="Xu J."/>
            <person name="St-Pierre B."/>
            <person name="Chen S."/>
            <person name="Sun C."/>
        </authorList>
    </citation>
    <scope>NUCLEOTIDE SEQUENCE [LARGE SCALE GENOMIC DNA]</scope>
</reference>